<name>A0A8S5SQM5_9CAUD</name>
<sequence>MQGKRGFFISVSALIKILNLGHGGDMIKRKQHRFKGGKIIDVEEYHDGRYGAPGCKREKKKNPTKEQIQKINAWNKARRCKWKLLEYFSPGDCFATWTYEVKNRPPDMAGALKDFQKAMRSVRKEYKKRGKELFWIRNIERGTKGAWHIHLIVNEIGETASILQRAWTKGGTWSIEIRNSKYYDEDFSKISSYMTKDEHTTDKKSDGNQAKPRISESNYNSSRNMPLPEPKVDKLVRWKSEPKPKKGYYISQIHEGINPVTGYKYRRYTMIRLKEGDSG</sequence>
<reference evidence="3" key="1">
    <citation type="journal article" date="2021" name="Proc. Natl. Acad. Sci. U.S.A.">
        <title>A Catalog of Tens of Thousands of Viruses from Human Metagenomes Reveals Hidden Associations with Chronic Diseases.</title>
        <authorList>
            <person name="Tisza M.J."/>
            <person name="Buck C.B."/>
        </authorList>
    </citation>
    <scope>NUCLEOTIDE SEQUENCE</scope>
    <source>
        <strain evidence="3">Cto3L1</strain>
    </source>
</reference>
<evidence type="ECO:0000256" key="1">
    <source>
        <dbReference type="SAM" id="MobiDB-lite"/>
    </source>
</evidence>
<feature type="compositionally biased region" description="Basic and acidic residues" evidence="1">
    <location>
        <begin position="196"/>
        <end position="206"/>
    </location>
</feature>
<evidence type="ECO:0000313" key="3">
    <source>
        <dbReference type="EMBL" id="DAF53262.1"/>
    </source>
</evidence>
<dbReference type="Pfam" id="PF23343">
    <property type="entry name" value="REP_ORF2-G2P"/>
    <property type="match status" value="1"/>
</dbReference>
<evidence type="ECO:0000259" key="2">
    <source>
        <dbReference type="Pfam" id="PF23343"/>
    </source>
</evidence>
<proteinExistence type="predicted"/>
<organism evidence="3">
    <name type="scientific">Siphoviridae sp. cto3L1</name>
    <dbReference type="NCBI Taxonomy" id="2827942"/>
    <lineage>
        <taxon>Viruses</taxon>
        <taxon>Duplodnaviria</taxon>
        <taxon>Heunggongvirae</taxon>
        <taxon>Uroviricota</taxon>
        <taxon>Caudoviricetes</taxon>
    </lineage>
</organism>
<accession>A0A8S5SQM5</accession>
<feature type="domain" description="Replication-associated protein ORF2/G2P" evidence="2">
    <location>
        <begin position="92"/>
        <end position="197"/>
    </location>
</feature>
<dbReference type="EMBL" id="BK032650">
    <property type="protein sequence ID" value="DAF53262.1"/>
    <property type="molecule type" value="Genomic_DNA"/>
</dbReference>
<feature type="compositionally biased region" description="Polar residues" evidence="1">
    <location>
        <begin position="215"/>
        <end position="224"/>
    </location>
</feature>
<feature type="region of interest" description="Disordered" evidence="1">
    <location>
        <begin position="196"/>
        <end position="231"/>
    </location>
</feature>
<dbReference type="InterPro" id="IPR056906">
    <property type="entry name" value="ORF2/G2P_dom"/>
</dbReference>
<protein>
    <submittedName>
        <fullName evidence="3">Replication gene A protein</fullName>
    </submittedName>
</protein>